<dbReference type="PANTHER" id="PTHR43727:SF2">
    <property type="entry name" value="GROUP IV DECARBOXYLASE"/>
    <property type="match status" value="1"/>
</dbReference>
<organism evidence="10 11">
    <name type="scientific">Actinomadura vinacea</name>
    <dbReference type="NCBI Taxonomy" id="115336"/>
    <lineage>
        <taxon>Bacteria</taxon>
        <taxon>Bacillati</taxon>
        <taxon>Actinomycetota</taxon>
        <taxon>Actinomycetes</taxon>
        <taxon>Streptosporangiales</taxon>
        <taxon>Thermomonosporaceae</taxon>
        <taxon>Actinomadura</taxon>
    </lineage>
</organism>
<evidence type="ECO:0000256" key="7">
    <source>
        <dbReference type="SAM" id="MobiDB-lite"/>
    </source>
</evidence>
<dbReference type="InterPro" id="IPR022644">
    <property type="entry name" value="De-COase2_N"/>
</dbReference>
<dbReference type="SUPFAM" id="SSF50621">
    <property type="entry name" value="Alanine racemase C-terminal domain-like"/>
    <property type="match status" value="1"/>
</dbReference>
<evidence type="ECO:0000256" key="3">
    <source>
        <dbReference type="ARBA" id="ARBA00022898"/>
    </source>
</evidence>
<dbReference type="Proteomes" id="UP001501231">
    <property type="component" value="Unassembled WGS sequence"/>
</dbReference>
<keyword evidence="3" id="KW-0663">Pyridoxal phosphate</keyword>
<dbReference type="Pfam" id="PF00278">
    <property type="entry name" value="Orn_DAP_Arg_deC"/>
    <property type="match status" value="1"/>
</dbReference>
<evidence type="ECO:0000256" key="4">
    <source>
        <dbReference type="ARBA" id="ARBA00023154"/>
    </source>
</evidence>
<dbReference type="Gene3D" id="2.40.37.10">
    <property type="entry name" value="Lyase, Ornithine Decarboxylase, Chain A, domain 1"/>
    <property type="match status" value="1"/>
</dbReference>
<accession>A0ABN3JTQ2</accession>
<evidence type="ECO:0000259" key="9">
    <source>
        <dbReference type="Pfam" id="PF02784"/>
    </source>
</evidence>
<dbReference type="Gene3D" id="3.20.20.10">
    <property type="entry name" value="Alanine racemase"/>
    <property type="match status" value="1"/>
</dbReference>
<evidence type="ECO:0000256" key="5">
    <source>
        <dbReference type="ARBA" id="ARBA00023239"/>
    </source>
</evidence>
<keyword evidence="4" id="KW-0028">Amino-acid biosynthesis</keyword>
<evidence type="ECO:0000313" key="10">
    <source>
        <dbReference type="EMBL" id="GAA2437769.1"/>
    </source>
</evidence>
<comment type="caution">
    <text evidence="10">The sequence shown here is derived from an EMBL/GenBank/DDBJ whole genome shotgun (WGS) entry which is preliminary data.</text>
</comment>
<reference evidence="10 11" key="1">
    <citation type="journal article" date="2019" name="Int. J. Syst. Evol. Microbiol.">
        <title>The Global Catalogue of Microorganisms (GCM) 10K type strain sequencing project: providing services to taxonomists for standard genome sequencing and annotation.</title>
        <authorList>
            <consortium name="The Broad Institute Genomics Platform"/>
            <consortium name="The Broad Institute Genome Sequencing Center for Infectious Disease"/>
            <person name="Wu L."/>
            <person name="Ma J."/>
        </authorList>
    </citation>
    <scope>NUCLEOTIDE SEQUENCE [LARGE SCALE GENOMIC DNA]</scope>
    <source>
        <strain evidence="10 11">JCM 3325</strain>
    </source>
</reference>
<comment type="similarity">
    <text evidence="6">Belongs to the Orn/Lys/Arg decarboxylase class-II family.</text>
</comment>
<dbReference type="PRINTS" id="PR01179">
    <property type="entry name" value="ODADCRBXLASE"/>
</dbReference>
<dbReference type="InterPro" id="IPR022643">
    <property type="entry name" value="De-COase2_C"/>
</dbReference>
<evidence type="ECO:0000256" key="6">
    <source>
        <dbReference type="RuleBase" id="RU003737"/>
    </source>
</evidence>
<keyword evidence="4" id="KW-0457">Lysine biosynthesis</keyword>
<name>A0ABN3JTQ2_9ACTN</name>
<dbReference type="RefSeq" id="WP_344593556.1">
    <property type="nucleotide sequence ID" value="NZ_BAAARW010000022.1"/>
</dbReference>
<keyword evidence="11" id="KW-1185">Reference proteome</keyword>
<dbReference type="InterPro" id="IPR002986">
    <property type="entry name" value="DAP_deCOOHase_LysA"/>
</dbReference>
<dbReference type="InterPro" id="IPR029066">
    <property type="entry name" value="PLP-binding_barrel"/>
</dbReference>
<dbReference type="InterPro" id="IPR009006">
    <property type="entry name" value="Ala_racemase/Decarboxylase_C"/>
</dbReference>
<dbReference type="EMBL" id="BAAARW010000022">
    <property type="protein sequence ID" value="GAA2437769.1"/>
    <property type="molecule type" value="Genomic_DNA"/>
</dbReference>
<dbReference type="InterPro" id="IPR000183">
    <property type="entry name" value="Orn/DAP/Arg_de-COase"/>
</dbReference>
<proteinExistence type="inferred from homology"/>
<sequence length="443" mass="46062">MSVPAGTLRKLAAEYGTPLYVYDLDEARAAHAELAGSVPAGSRIYYSLKANPFPPLVGVLLDAGARAEVCSRGELETALAAGAPARRCLYTGPAKTETELAHALARGVRVFSVDSPTDLARLGLCARQAGARAKAILRLNPSAYPRGAGLAMGGAPSQFGADVAWVRDRPERFRADGVELVGYHVYVGTNIDDADRLMDWFELAVDAVRHAQEALRLNVEIVDLGGGFGHPYARPGDRPAWSGLARRLAGLLARLPGAAASPARGGPVVAFESGRYLAGGSGTLVLRVQDVKHSKDTRFVIADGGVNVLGGMQGLRRVPPIMAEPLPLRAAVPAGDGRQDDDGDAVLAGPLCTALDLLNQRARLRGAAPGDLLAVPNVGAYGLTAALVAFLGRDAPAEVAVDTGGVRAALRLETAYRPVQAAPSGVNGSPTGDRATGERAETR</sequence>
<feature type="domain" description="Orn/DAP/Arg decarboxylase 2 N-terminal" evidence="9">
    <location>
        <begin position="30"/>
        <end position="278"/>
    </location>
</feature>
<dbReference type="Pfam" id="PF02784">
    <property type="entry name" value="Orn_Arg_deC_N"/>
    <property type="match status" value="1"/>
</dbReference>
<evidence type="ECO:0000313" key="11">
    <source>
        <dbReference type="Proteomes" id="UP001501231"/>
    </source>
</evidence>
<keyword evidence="2" id="KW-0210">Decarboxylase</keyword>
<comment type="cofactor">
    <cofactor evidence="1">
        <name>pyridoxal 5'-phosphate</name>
        <dbReference type="ChEBI" id="CHEBI:597326"/>
    </cofactor>
</comment>
<evidence type="ECO:0000256" key="2">
    <source>
        <dbReference type="ARBA" id="ARBA00022793"/>
    </source>
</evidence>
<feature type="region of interest" description="Disordered" evidence="7">
    <location>
        <begin position="421"/>
        <end position="443"/>
    </location>
</feature>
<keyword evidence="5" id="KW-0456">Lyase</keyword>
<gene>
    <name evidence="10" type="ORF">GCM10010191_60970</name>
</gene>
<protein>
    <submittedName>
        <fullName evidence="10">Alanine racemase</fullName>
    </submittedName>
</protein>
<evidence type="ECO:0000259" key="8">
    <source>
        <dbReference type="Pfam" id="PF00278"/>
    </source>
</evidence>
<evidence type="ECO:0000256" key="1">
    <source>
        <dbReference type="ARBA" id="ARBA00001933"/>
    </source>
</evidence>
<dbReference type="PRINTS" id="PR01181">
    <property type="entry name" value="DAPDCRBXLASE"/>
</dbReference>
<feature type="domain" description="Orn/DAP/Arg decarboxylase 2 C-terminal" evidence="8">
    <location>
        <begin position="20"/>
        <end position="379"/>
    </location>
</feature>
<dbReference type="PANTHER" id="PTHR43727">
    <property type="entry name" value="DIAMINOPIMELATE DECARBOXYLASE"/>
    <property type="match status" value="1"/>
</dbReference>
<dbReference type="SUPFAM" id="SSF51419">
    <property type="entry name" value="PLP-binding barrel"/>
    <property type="match status" value="1"/>
</dbReference>